<organism evidence="1 2">
    <name type="scientific">Dechloromonas hankyongensis</name>
    <dbReference type="NCBI Taxonomy" id="2908002"/>
    <lineage>
        <taxon>Bacteria</taxon>
        <taxon>Pseudomonadati</taxon>
        <taxon>Pseudomonadota</taxon>
        <taxon>Betaproteobacteria</taxon>
        <taxon>Rhodocyclales</taxon>
        <taxon>Azonexaceae</taxon>
        <taxon>Dechloromonas</taxon>
    </lineage>
</organism>
<dbReference type="Proteomes" id="UP001165384">
    <property type="component" value="Unassembled WGS sequence"/>
</dbReference>
<proteinExistence type="predicted"/>
<comment type="caution">
    <text evidence="1">The sequence shown here is derived from an EMBL/GenBank/DDBJ whole genome shotgun (WGS) entry which is preliminary data.</text>
</comment>
<keyword evidence="2" id="KW-1185">Reference proteome</keyword>
<reference evidence="1" key="1">
    <citation type="submission" date="2022-01" db="EMBL/GenBank/DDBJ databases">
        <authorList>
            <person name="Jo J.-H."/>
            <person name="Im W.-T."/>
        </authorList>
    </citation>
    <scope>NUCLEOTIDE SEQUENCE</scope>
    <source>
        <strain evidence="1">XY25</strain>
    </source>
</reference>
<sequence>MFTYQIDYLEVERVLRTTVRGHYDLAAHVQLCEAANSVAAQHGVNRILADFREAELAIGLTELNDVQKRGLKGDYRIAFVYDPSHSSAEHFELFEKIAWMAGFERRLFIAPELAMAWLTCYGLVSE</sequence>
<dbReference type="EMBL" id="JAKLTN010000002">
    <property type="protein sequence ID" value="MCG2577926.1"/>
    <property type="molecule type" value="Genomic_DNA"/>
</dbReference>
<gene>
    <name evidence="1" type="ORF">LZ012_13095</name>
</gene>
<dbReference type="RefSeq" id="WP_275711255.1">
    <property type="nucleotide sequence ID" value="NZ_JAKLTN010000002.1"/>
</dbReference>
<accession>A0ABS9K461</accession>
<evidence type="ECO:0000313" key="1">
    <source>
        <dbReference type="EMBL" id="MCG2577926.1"/>
    </source>
</evidence>
<protein>
    <submittedName>
        <fullName evidence="1">Uncharacterized protein</fullName>
    </submittedName>
</protein>
<evidence type="ECO:0000313" key="2">
    <source>
        <dbReference type="Proteomes" id="UP001165384"/>
    </source>
</evidence>
<name>A0ABS9K461_9RHOO</name>